<evidence type="ECO:0000313" key="3">
    <source>
        <dbReference type="Proteomes" id="UP001066276"/>
    </source>
</evidence>
<name>A0AAV7N0N7_PLEWA</name>
<evidence type="ECO:0000256" key="1">
    <source>
        <dbReference type="SAM" id="MobiDB-lite"/>
    </source>
</evidence>
<feature type="region of interest" description="Disordered" evidence="1">
    <location>
        <begin position="1"/>
        <end position="21"/>
    </location>
</feature>
<sequence>MSSRTGTGAAGQRPGRRVAPGGLGDLLEAVIETRVGLQAGAVIKRLVIGPQGTTEEFSSIATVQPKSAQRRRVIGRL</sequence>
<protein>
    <submittedName>
        <fullName evidence="2">Uncharacterized protein</fullName>
    </submittedName>
</protein>
<evidence type="ECO:0000313" key="2">
    <source>
        <dbReference type="EMBL" id="KAJ1109561.1"/>
    </source>
</evidence>
<comment type="caution">
    <text evidence="2">The sequence shown here is derived from an EMBL/GenBank/DDBJ whole genome shotgun (WGS) entry which is preliminary data.</text>
</comment>
<accession>A0AAV7N0N7</accession>
<reference evidence="2" key="1">
    <citation type="journal article" date="2022" name="bioRxiv">
        <title>Sequencing and chromosome-scale assembly of the giantPleurodeles waltlgenome.</title>
        <authorList>
            <person name="Brown T."/>
            <person name="Elewa A."/>
            <person name="Iarovenko S."/>
            <person name="Subramanian E."/>
            <person name="Araus A.J."/>
            <person name="Petzold A."/>
            <person name="Susuki M."/>
            <person name="Suzuki K.-i.T."/>
            <person name="Hayashi T."/>
            <person name="Toyoda A."/>
            <person name="Oliveira C."/>
            <person name="Osipova E."/>
            <person name="Leigh N.D."/>
            <person name="Simon A."/>
            <person name="Yun M.H."/>
        </authorList>
    </citation>
    <scope>NUCLEOTIDE SEQUENCE</scope>
    <source>
        <strain evidence="2">20211129_DDA</strain>
        <tissue evidence="2">Liver</tissue>
    </source>
</reference>
<keyword evidence="3" id="KW-1185">Reference proteome</keyword>
<organism evidence="2 3">
    <name type="scientific">Pleurodeles waltl</name>
    <name type="common">Iberian ribbed newt</name>
    <dbReference type="NCBI Taxonomy" id="8319"/>
    <lineage>
        <taxon>Eukaryota</taxon>
        <taxon>Metazoa</taxon>
        <taxon>Chordata</taxon>
        <taxon>Craniata</taxon>
        <taxon>Vertebrata</taxon>
        <taxon>Euteleostomi</taxon>
        <taxon>Amphibia</taxon>
        <taxon>Batrachia</taxon>
        <taxon>Caudata</taxon>
        <taxon>Salamandroidea</taxon>
        <taxon>Salamandridae</taxon>
        <taxon>Pleurodelinae</taxon>
        <taxon>Pleurodeles</taxon>
    </lineage>
</organism>
<dbReference type="AlphaFoldDB" id="A0AAV7N0N7"/>
<proteinExistence type="predicted"/>
<dbReference type="Proteomes" id="UP001066276">
    <property type="component" value="Chromosome 9"/>
</dbReference>
<gene>
    <name evidence="2" type="ORF">NDU88_006921</name>
</gene>
<dbReference type="EMBL" id="JANPWB010000013">
    <property type="protein sequence ID" value="KAJ1109561.1"/>
    <property type="molecule type" value="Genomic_DNA"/>
</dbReference>